<feature type="transmembrane region" description="Helical" evidence="10">
    <location>
        <begin position="96"/>
        <end position="116"/>
    </location>
</feature>
<evidence type="ECO:0000256" key="8">
    <source>
        <dbReference type="ARBA" id="ARBA00023136"/>
    </source>
</evidence>
<feature type="transmembrane region" description="Helical" evidence="10">
    <location>
        <begin position="68"/>
        <end position="89"/>
    </location>
</feature>
<evidence type="ECO:0000256" key="4">
    <source>
        <dbReference type="ARBA" id="ARBA00022692"/>
    </source>
</evidence>
<keyword evidence="6 10" id="KW-1133">Transmembrane helix</keyword>
<dbReference type="Proteomes" id="UP000799640">
    <property type="component" value="Unassembled WGS sequence"/>
</dbReference>
<dbReference type="EMBL" id="ML996696">
    <property type="protein sequence ID" value="KAF2399822.1"/>
    <property type="molecule type" value="Genomic_DNA"/>
</dbReference>
<evidence type="ECO:0000313" key="12">
    <source>
        <dbReference type="Proteomes" id="UP000799640"/>
    </source>
</evidence>
<protein>
    <recommendedName>
        <fullName evidence="13">Integral membrane protein S linking to the trans Golgi network-domain-containing protein</fullName>
    </recommendedName>
</protein>
<evidence type="ECO:0000256" key="5">
    <source>
        <dbReference type="ARBA" id="ARBA00022927"/>
    </source>
</evidence>
<comment type="subcellular location">
    <subcellularLocation>
        <location evidence="1">Golgi apparatus membrane</location>
        <topology evidence="1">Multi-pass membrane protein</topology>
    </subcellularLocation>
</comment>
<dbReference type="PANTHER" id="PTHR12952">
    <property type="entry name" value="SYS1"/>
    <property type="match status" value="1"/>
</dbReference>
<feature type="transmembrane region" description="Helical" evidence="10">
    <location>
        <begin position="122"/>
        <end position="144"/>
    </location>
</feature>
<evidence type="ECO:0000313" key="11">
    <source>
        <dbReference type="EMBL" id="KAF2399822.1"/>
    </source>
</evidence>
<keyword evidence="12" id="KW-1185">Reference proteome</keyword>
<dbReference type="Pfam" id="PF09801">
    <property type="entry name" value="SYS1"/>
    <property type="match status" value="1"/>
</dbReference>
<keyword evidence="7" id="KW-0333">Golgi apparatus</keyword>
<dbReference type="PANTHER" id="PTHR12952:SF0">
    <property type="entry name" value="PROTEIN SYS1 HOMOLOG"/>
    <property type="match status" value="1"/>
</dbReference>
<sequence length="207" mass="22600">MPRKRRPPRPGALADLAPLRILSQILVLQLAYYVSATVLIVFTALVAGKDLKLGLLFDWQTIRSDTTAGWMLGLVWMLNSVVGAVLILLIVARSKLVLDFAVTLHFFHLIITSLYTRSIPYWSFWWALQVTSAGTMTSLGMWACRWRELRPISFGGTPRSAESSSAQAAPESEEDGVGVGRGRGRGRGRDGGGTYEMVGMGDAGESV</sequence>
<dbReference type="AlphaFoldDB" id="A0A6G1HUY9"/>
<dbReference type="GO" id="GO:0043001">
    <property type="term" value="P:Golgi to plasma membrane protein transport"/>
    <property type="evidence" value="ECO:0007669"/>
    <property type="project" value="TreeGrafter"/>
</dbReference>
<evidence type="ECO:0000256" key="1">
    <source>
        <dbReference type="ARBA" id="ARBA00004653"/>
    </source>
</evidence>
<proteinExistence type="inferred from homology"/>
<dbReference type="GO" id="GO:0006895">
    <property type="term" value="P:Golgi to endosome transport"/>
    <property type="evidence" value="ECO:0007669"/>
    <property type="project" value="TreeGrafter"/>
</dbReference>
<evidence type="ECO:0000256" key="7">
    <source>
        <dbReference type="ARBA" id="ARBA00023034"/>
    </source>
</evidence>
<feature type="compositionally biased region" description="Low complexity" evidence="9">
    <location>
        <begin position="160"/>
        <end position="170"/>
    </location>
</feature>
<organism evidence="11 12">
    <name type="scientific">Trichodelitschia bisporula</name>
    <dbReference type="NCBI Taxonomy" id="703511"/>
    <lineage>
        <taxon>Eukaryota</taxon>
        <taxon>Fungi</taxon>
        <taxon>Dikarya</taxon>
        <taxon>Ascomycota</taxon>
        <taxon>Pezizomycotina</taxon>
        <taxon>Dothideomycetes</taxon>
        <taxon>Dothideomycetes incertae sedis</taxon>
        <taxon>Phaeotrichales</taxon>
        <taxon>Phaeotrichaceae</taxon>
        <taxon>Trichodelitschia</taxon>
    </lineage>
</organism>
<dbReference type="GO" id="GO:0034067">
    <property type="term" value="P:protein localization to Golgi apparatus"/>
    <property type="evidence" value="ECO:0007669"/>
    <property type="project" value="TreeGrafter"/>
</dbReference>
<evidence type="ECO:0000256" key="6">
    <source>
        <dbReference type="ARBA" id="ARBA00022989"/>
    </source>
</evidence>
<keyword evidence="8 10" id="KW-0472">Membrane</keyword>
<feature type="transmembrane region" description="Helical" evidence="10">
    <location>
        <begin position="21"/>
        <end position="48"/>
    </location>
</feature>
<dbReference type="OrthoDB" id="542931at2759"/>
<name>A0A6G1HUY9_9PEZI</name>
<evidence type="ECO:0000256" key="10">
    <source>
        <dbReference type="SAM" id="Phobius"/>
    </source>
</evidence>
<reference evidence="11" key="1">
    <citation type="journal article" date="2020" name="Stud. Mycol.">
        <title>101 Dothideomycetes genomes: a test case for predicting lifestyles and emergence of pathogens.</title>
        <authorList>
            <person name="Haridas S."/>
            <person name="Albert R."/>
            <person name="Binder M."/>
            <person name="Bloem J."/>
            <person name="Labutti K."/>
            <person name="Salamov A."/>
            <person name="Andreopoulos B."/>
            <person name="Baker S."/>
            <person name="Barry K."/>
            <person name="Bills G."/>
            <person name="Bluhm B."/>
            <person name="Cannon C."/>
            <person name="Castanera R."/>
            <person name="Culley D."/>
            <person name="Daum C."/>
            <person name="Ezra D."/>
            <person name="Gonzalez J."/>
            <person name="Henrissat B."/>
            <person name="Kuo A."/>
            <person name="Liang C."/>
            <person name="Lipzen A."/>
            <person name="Lutzoni F."/>
            <person name="Magnuson J."/>
            <person name="Mondo S."/>
            <person name="Nolan M."/>
            <person name="Ohm R."/>
            <person name="Pangilinan J."/>
            <person name="Park H.-J."/>
            <person name="Ramirez L."/>
            <person name="Alfaro M."/>
            <person name="Sun H."/>
            <person name="Tritt A."/>
            <person name="Yoshinaga Y."/>
            <person name="Zwiers L.-H."/>
            <person name="Turgeon B."/>
            <person name="Goodwin S."/>
            <person name="Spatafora J."/>
            <person name="Crous P."/>
            <person name="Grigoriev I."/>
        </authorList>
    </citation>
    <scope>NUCLEOTIDE SEQUENCE</scope>
    <source>
        <strain evidence="11">CBS 262.69</strain>
    </source>
</reference>
<feature type="region of interest" description="Disordered" evidence="9">
    <location>
        <begin position="156"/>
        <end position="207"/>
    </location>
</feature>
<gene>
    <name evidence="11" type="ORF">EJ06DRAFT_35751</name>
</gene>
<evidence type="ECO:0000256" key="3">
    <source>
        <dbReference type="ARBA" id="ARBA00022448"/>
    </source>
</evidence>
<dbReference type="GO" id="GO:0005829">
    <property type="term" value="C:cytosol"/>
    <property type="evidence" value="ECO:0007669"/>
    <property type="project" value="GOC"/>
</dbReference>
<keyword evidence="3" id="KW-0813">Transport</keyword>
<evidence type="ECO:0008006" key="13">
    <source>
        <dbReference type="Google" id="ProtNLM"/>
    </source>
</evidence>
<keyword evidence="5" id="KW-0653">Protein transport</keyword>
<dbReference type="GO" id="GO:0005802">
    <property type="term" value="C:trans-Golgi network"/>
    <property type="evidence" value="ECO:0007669"/>
    <property type="project" value="TreeGrafter"/>
</dbReference>
<evidence type="ECO:0000256" key="9">
    <source>
        <dbReference type="SAM" id="MobiDB-lite"/>
    </source>
</evidence>
<accession>A0A6G1HUY9</accession>
<dbReference type="GO" id="GO:0000139">
    <property type="term" value="C:Golgi membrane"/>
    <property type="evidence" value="ECO:0007669"/>
    <property type="project" value="UniProtKB-SubCell"/>
</dbReference>
<keyword evidence="4 10" id="KW-0812">Transmembrane</keyword>
<evidence type="ECO:0000256" key="2">
    <source>
        <dbReference type="ARBA" id="ARBA00008160"/>
    </source>
</evidence>
<dbReference type="InterPro" id="IPR019185">
    <property type="entry name" value="Integral_membrane_SYS1-rel"/>
</dbReference>
<comment type="similarity">
    <text evidence="2">Belongs to the SYS1 family.</text>
</comment>